<dbReference type="SUPFAM" id="SSF46689">
    <property type="entry name" value="Homeodomain-like"/>
    <property type="match status" value="1"/>
</dbReference>
<dbReference type="EMBL" id="CACSIK010000004">
    <property type="protein sequence ID" value="CAA0113878.1"/>
    <property type="molecule type" value="Genomic_DNA"/>
</dbReference>
<dbReference type="Pfam" id="PF01380">
    <property type="entry name" value="SIS"/>
    <property type="match status" value="1"/>
</dbReference>
<reference evidence="8 9" key="1">
    <citation type="submission" date="2019-11" db="EMBL/GenBank/DDBJ databases">
        <authorList>
            <person name="Holert J."/>
        </authorList>
    </citation>
    <scope>NUCLEOTIDE SEQUENCE [LARGE SCALE GENOMIC DNA]</scope>
    <source>
        <strain evidence="6">BC3_2A</strain>
        <strain evidence="7">SB11_1A</strain>
    </source>
</reference>
<protein>
    <submittedName>
        <fullName evidence="7">HTH-type transcriptional regulator HexR</fullName>
    </submittedName>
</protein>
<name>A0A5S9Q9S0_9GAMM</name>
<evidence type="ECO:0000259" key="4">
    <source>
        <dbReference type="PROSITE" id="PS51071"/>
    </source>
</evidence>
<gene>
    <name evidence="7" type="primary">hexR_2</name>
    <name evidence="7" type="ORF">IHBHHGIJ_03502</name>
    <name evidence="6" type="ORF">KFEGEMFD_01939</name>
</gene>
<keyword evidence="8" id="KW-1185">Reference proteome</keyword>
<dbReference type="PANTHER" id="PTHR30514">
    <property type="entry name" value="GLUCOKINASE"/>
    <property type="match status" value="1"/>
</dbReference>
<keyword evidence="2" id="KW-0238">DNA-binding</keyword>
<dbReference type="InterPro" id="IPR035472">
    <property type="entry name" value="RpiR-like_SIS"/>
</dbReference>
<dbReference type="PROSITE" id="PS51464">
    <property type="entry name" value="SIS"/>
    <property type="match status" value="1"/>
</dbReference>
<evidence type="ECO:0000313" key="7">
    <source>
        <dbReference type="EMBL" id="CAA0113878.1"/>
    </source>
</evidence>
<sequence>MLRYNGGGDINNNQSADHKVSPRNIIRAIETNREQMRRSERKVADYILANRKEVIHMRIVDLAQEAHVSEPTVVRFCRAVGCDGFQNFKVALAQHIAHSPEYEEFSFGDEDSARQYTFKVFDSTMEALKKVRDSIDVAAIEQAVELLSNARRVEFYGFGASAAVATDAQHSLFRLQMSASVYSDPHVQAMSAMSLSQQDVVVVISQSGRTKALLDAIALAKRNGAPVVALAPSGSPVAMAADLAVYIDVDADAGDYTPLPSRLAHMAVLDILAVGISRSKAGVREHLKTIEKGLQVLRTDLKS</sequence>
<feature type="domain" description="HTH rpiR-type" evidence="4">
    <location>
        <begin position="23"/>
        <end position="99"/>
    </location>
</feature>
<feature type="domain" description="SIS" evidence="5">
    <location>
        <begin position="143"/>
        <end position="282"/>
    </location>
</feature>
<dbReference type="GO" id="GO:0003700">
    <property type="term" value="F:DNA-binding transcription factor activity"/>
    <property type="evidence" value="ECO:0007669"/>
    <property type="project" value="InterPro"/>
</dbReference>
<organism evidence="7 8">
    <name type="scientific">Zhongshania aliphaticivorans</name>
    <dbReference type="NCBI Taxonomy" id="1470434"/>
    <lineage>
        <taxon>Bacteria</taxon>
        <taxon>Pseudomonadati</taxon>
        <taxon>Pseudomonadota</taxon>
        <taxon>Gammaproteobacteria</taxon>
        <taxon>Cellvibrionales</taxon>
        <taxon>Spongiibacteraceae</taxon>
        <taxon>Zhongshania</taxon>
    </lineage>
</organism>
<dbReference type="EMBL" id="CACSIM010000003">
    <property type="protein sequence ID" value="CAA0102819.1"/>
    <property type="molecule type" value="Genomic_DNA"/>
</dbReference>
<evidence type="ECO:0000313" key="9">
    <source>
        <dbReference type="Proteomes" id="UP000439591"/>
    </source>
</evidence>
<dbReference type="SUPFAM" id="SSF53697">
    <property type="entry name" value="SIS domain"/>
    <property type="match status" value="1"/>
</dbReference>
<proteinExistence type="predicted"/>
<accession>A0A5S9Q9S0</accession>
<dbReference type="PROSITE" id="PS00356">
    <property type="entry name" value="HTH_LACI_1"/>
    <property type="match status" value="1"/>
</dbReference>
<dbReference type="PROSITE" id="PS51071">
    <property type="entry name" value="HTH_RPIR"/>
    <property type="match status" value="1"/>
</dbReference>
<dbReference type="GO" id="GO:1901135">
    <property type="term" value="P:carbohydrate derivative metabolic process"/>
    <property type="evidence" value="ECO:0007669"/>
    <property type="project" value="InterPro"/>
</dbReference>
<dbReference type="GO" id="GO:0097367">
    <property type="term" value="F:carbohydrate derivative binding"/>
    <property type="evidence" value="ECO:0007669"/>
    <property type="project" value="InterPro"/>
</dbReference>
<dbReference type="AlphaFoldDB" id="A0A5S9Q9S0"/>
<dbReference type="Pfam" id="PF01418">
    <property type="entry name" value="HTH_6"/>
    <property type="match status" value="1"/>
</dbReference>
<evidence type="ECO:0000256" key="3">
    <source>
        <dbReference type="ARBA" id="ARBA00023163"/>
    </source>
</evidence>
<keyword evidence="1" id="KW-0805">Transcription regulation</keyword>
<evidence type="ECO:0000313" key="8">
    <source>
        <dbReference type="Proteomes" id="UP000435877"/>
    </source>
</evidence>
<evidence type="ECO:0000256" key="2">
    <source>
        <dbReference type="ARBA" id="ARBA00023125"/>
    </source>
</evidence>
<dbReference type="Proteomes" id="UP000435877">
    <property type="component" value="Unassembled WGS sequence"/>
</dbReference>
<dbReference type="InterPro" id="IPR046348">
    <property type="entry name" value="SIS_dom_sf"/>
</dbReference>
<dbReference type="RefSeq" id="WP_327785494.1">
    <property type="nucleotide sequence ID" value="NZ_CACSIK010000004.1"/>
</dbReference>
<dbReference type="Gene3D" id="3.40.50.10490">
    <property type="entry name" value="Glucose-6-phosphate isomerase like protein, domain 1"/>
    <property type="match status" value="1"/>
</dbReference>
<dbReference type="Gene3D" id="1.10.10.10">
    <property type="entry name" value="Winged helix-like DNA-binding domain superfamily/Winged helix DNA-binding domain"/>
    <property type="match status" value="1"/>
</dbReference>
<dbReference type="InterPro" id="IPR047640">
    <property type="entry name" value="RpiR-like"/>
</dbReference>
<dbReference type="InterPro" id="IPR009057">
    <property type="entry name" value="Homeodomain-like_sf"/>
</dbReference>
<dbReference type="CDD" id="cd05013">
    <property type="entry name" value="SIS_RpiR"/>
    <property type="match status" value="1"/>
</dbReference>
<dbReference type="PANTHER" id="PTHR30514:SF1">
    <property type="entry name" value="HTH-TYPE TRANSCRIPTIONAL REGULATOR HEXR-RELATED"/>
    <property type="match status" value="1"/>
</dbReference>
<dbReference type="InterPro" id="IPR036388">
    <property type="entry name" value="WH-like_DNA-bd_sf"/>
</dbReference>
<dbReference type="Proteomes" id="UP000439591">
    <property type="component" value="Unassembled WGS sequence"/>
</dbReference>
<dbReference type="GO" id="GO:0003677">
    <property type="term" value="F:DNA binding"/>
    <property type="evidence" value="ECO:0007669"/>
    <property type="project" value="UniProtKB-KW"/>
</dbReference>
<keyword evidence="3" id="KW-0804">Transcription</keyword>
<evidence type="ECO:0000313" key="6">
    <source>
        <dbReference type="EMBL" id="CAA0102819.1"/>
    </source>
</evidence>
<evidence type="ECO:0000259" key="5">
    <source>
        <dbReference type="PROSITE" id="PS51464"/>
    </source>
</evidence>
<dbReference type="InterPro" id="IPR000281">
    <property type="entry name" value="HTH_RpiR"/>
</dbReference>
<dbReference type="InterPro" id="IPR001347">
    <property type="entry name" value="SIS_dom"/>
</dbReference>
<evidence type="ECO:0000256" key="1">
    <source>
        <dbReference type="ARBA" id="ARBA00023015"/>
    </source>
</evidence>